<sequence>MVSRKCVLLSRTIRWLIIISGTFLKNVFNLEPVFFLHPSCSLSNFHANSHSDTHQTVKSRQWERSLMLCLEEISRPPSSNHSMLPCPDRHRSAPQPWTP</sequence>
<reference evidence="2" key="1">
    <citation type="submission" date="2019-08" db="EMBL/GenBank/DDBJ databases">
        <title>Reference gene set and small RNA set construction with multiple tissues from Davidia involucrata Baill.</title>
        <authorList>
            <person name="Yang H."/>
            <person name="Zhou C."/>
            <person name="Li G."/>
            <person name="Wang J."/>
            <person name="Gao P."/>
            <person name="Wang M."/>
            <person name="Wang R."/>
            <person name="Zhao Y."/>
        </authorList>
    </citation>
    <scope>NUCLEOTIDE SEQUENCE</scope>
    <source>
        <tissue evidence="2">Mixed with DoveR01_LX</tissue>
    </source>
</reference>
<accession>A0A5B6Z007</accession>
<dbReference type="AlphaFoldDB" id="A0A5B6Z007"/>
<name>A0A5B6Z007_DAVIN</name>
<feature type="region of interest" description="Disordered" evidence="1">
    <location>
        <begin position="75"/>
        <end position="99"/>
    </location>
</feature>
<gene>
    <name evidence="2" type="ORF">Din_006806</name>
</gene>
<proteinExistence type="predicted"/>
<evidence type="ECO:0000256" key="1">
    <source>
        <dbReference type="SAM" id="MobiDB-lite"/>
    </source>
</evidence>
<dbReference type="EMBL" id="GHES01006806">
    <property type="protein sequence ID" value="MPA37365.1"/>
    <property type="molecule type" value="Transcribed_RNA"/>
</dbReference>
<evidence type="ECO:0000313" key="2">
    <source>
        <dbReference type="EMBL" id="MPA37365.1"/>
    </source>
</evidence>
<protein>
    <submittedName>
        <fullName evidence="2">Uncharacterized protein</fullName>
    </submittedName>
</protein>
<organism evidence="2">
    <name type="scientific">Davidia involucrata</name>
    <name type="common">Dove tree</name>
    <dbReference type="NCBI Taxonomy" id="16924"/>
    <lineage>
        <taxon>Eukaryota</taxon>
        <taxon>Viridiplantae</taxon>
        <taxon>Streptophyta</taxon>
        <taxon>Embryophyta</taxon>
        <taxon>Tracheophyta</taxon>
        <taxon>Spermatophyta</taxon>
        <taxon>Magnoliopsida</taxon>
        <taxon>eudicotyledons</taxon>
        <taxon>Gunneridae</taxon>
        <taxon>Pentapetalae</taxon>
        <taxon>asterids</taxon>
        <taxon>Cornales</taxon>
        <taxon>Nyssaceae</taxon>
        <taxon>Davidia</taxon>
    </lineage>
</organism>